<feature type="compositionally biased region" description="Polar residues" evidence="2">
    <location>
        <begin position="686"/>
        <end position="696"/>
    </location>
</feature>
<keyword evidence="1" id="KW-0175">Coiled coil</keyword>
<evidence type="ECO:0000259" key="4">
    <source>
        <dbReference type="Pfam" id="PF18819"/>
    </source>
</evidence>
<feature type="compositionally biased region" description="Polar residues" evidence="2">
    <location>
        <begin position="48"/>
        <end position="59"/>
    </location>
</feature>
<proteinExistence type="predicted"/>
<feature type="region of interest" description="Disordered" evidence="2">
    <location>
        <begin position="11"/>
        <end position="73"/>
    </location>
</feature>
<organism evidence="5 6">
    <name type="scientific">Lawsonibacter hominis</name>
    <dbReference type="NCBI Taxonomy" id="2763053"/>
    <lineage>
        <taxon>Bacteria</taxon>
        <taxon>Bacillati</taxon>
        <taxon>Bacillota</taxon>
        <taxon>Clostridia</taxon>
        <taxon>Eubacteriales</taxon>
        <taxon>Oscillospiraceae</taxon>
        <taxon>Lawsonibacter</taxon>
    </lineage>
</organism>
<evidence type="ECO:0000259" key="3">
    <source>
        <dbReference type="Pfam" id="PF18798"/>
    </source>
</evidence>
<feature type="coiled-coil region" evidence="1">
    <location>
        <begin position="977"/>
        <end position="1011"/>
    </location>
</feature>
<feature type="region of interest" description="Disordered" evidence="2">
    <location>
        <begin position="92"/>
        <end position="115"/>
    </location>
</feature>
<dbReference type="InterPro" id="IPR040824">
    <property type="entry name" value="LPD3"/>
</dbReference>
<protein>
    <recommendedName>
        <fullName evidence="7">Phage MuF C-terminal domain-containing protein</fullName>
    </recommendedName>
</protein>
<dbReference type="Pfam" id="PF18819">
    <property type="entry name" value="MuF_C"/>
    <property type="match status" value="1"/>
</dbReference>
<evidence type="ECO:0000256" key="1">
    <source>
        <dbReference type="SAM" id="Coils"/>
    </source>
</evidence>
<evidence type="ECO:0000313" key="6">
    <source>
        <dbReference type="Proteomes" id="UP000661435"/>
    </source>
</evidence>
<name>A0A8J6M7J9_9FIRM</name>
<dbReference type="Pfam" id="PF18798">
    <property type="entry name" value="LPD3"/>
    <property type="match status" value="1"/>
</dbReference>
<feature type="region of interest" description="Disordered" evidence="2">
    <location>
        <begin position="655"/>
        <end position="696"/>
    </location>
</feature>
<dbReference type="RefSeq" id="WP_186906250.1">
    <property type="nucleotide sequence ID" value="NZ_JACOPP010000001.1"/>
</dbReference>
<accession>A0A8J6M7J9</accession>
<dbReference type="EMBL" id="JACOPP010000001">
    <property type="protein sequence ID" value="MBC5732351.1"/>
    <property type="molecule type" value="Genomic_DNA"/>
</dbReference>
<reference evidence="5" key="1">
    <citation type="submission" date="2020-08" db="EMBL/GenBank/DDBJ databases">
        <title>Genome public.</title>
        <authorList>
            <person name="Liu C."/>
            <person name="Sun Q."/>
        </authorList>
    </citation>
    <scope>NUCLEOTIDE SEQUENCE</scope>
    <source>
        <strain evidence="5">NSJ-51</strain>
    </source>
</reference>
<feature type="domain" description="Large polyvalent protein-associated" evidence="3">
    <location>
        <begin position="549"/>
        <end position="626"/>
    </location>
</feature>
<gene>
    <name evidence="5" type="ORF">H8S57_01245</name>
</gene>
<feature type="domain" description="Phage MuF C-terminal" evidence="4">
    <location>
        <begin position="1064"/>
        <end position="1162"/>
    </location>
</feature>
<evidence type="ECO:0000256" key="2">
    <source>
        <dbReference type="SAM" id="MobiDB-lite"/>
    </source>
</evidence>
<dbReference type="Proteomes" id="UP000661435">
    <property type="component" value="Unassembled WGS sequence"/>
</dbReference>
<feature type="compositionally biased region" description="Basic and acidic residues" evidence="2">
    <location>
        <begin position="655"/>
        <end position="665"/>
    </location>
</feature>
<keyword evidence="6" id="KW-1185">Reference proteome</keyword>
<evidence type="ECO:0000313" key="5">
    <source>
        <dbReference type="EMBL" id="MBC5732351.1"/>
    </source>
</evidence>
<feature type="compositionally biased region" description="Low complexity" evidence="2">
    <location>
        <begin position="36"/>
        <end position="47"/>
    </location>
</feature>
<dbReference type="InterPro" id="IPR041131">
    <property type="entry name" value="MuF_C"/>
</dbReference>
<evidence type="ECO:0008006" key="7">
    <source>
        <dbReference type="Google" id="ProtNLM"/>
    </source>
</evidence>
<sequence length="2195" mass="236812">MAISSRLAELNRKYGTAGGGQAEKQSAARKAGTVSARLAALQQRTAQNGSVSAKSQSADAQYLRGDRKPPAPTADAAKTLLSSGVNPLGAAAQGKAAYTPPTTAQKKAAREDTAAQKSVVRLPTAAEKQAEKKASVPEIARNAVFSGLSQFNKGLASTLDFFMPTDFLGEYDPFSRLNDYYAKENEYFGQRMADSVSDRSRAAQVAAEVGAGTVAALPNAVLALMSAGTSLAAQGTTQGLQAASAAANSGIAGAVGNAVSEMIKNPLYWSSYLQTAGTDYEKAKANGASDLEATATALISSALNAGIEISGGLEVLPDQVKSGGVRAVGNWVKSMLDEGKEEVLQSIVTGITQKGVYDRSKENFSLTSEDAIVNPKRALNEFAMGAAVGGVLGGAQTGVVSGLNAVADAHNSRLRQPGRVAEDLNRLPIEGAGADAGPRLLPTGRMAVQEDGAAPADAVEAAGKNKTASTGETGAYRAVKPENVEMPTVPIINLSMQTVADMNGGVLPKTGNALRKDAISRARVRLGLDQNSAAYIPASNVIRNGEEYVLKITRASLNKMLSPADGNAVQPESIIILDNIERIANNGVWFDSQGDRKNRTQINGIDHLKTTVYIDGAPHEVDMRVRLVQENANSAQDNVLYYFTPEEVVSIKKVDTAPPTGERRALTGASEGVSTSPAPIIADSSAKGNTQYAQNSVGQTGAIPAAERVQANGFDTPSTLSETELRSAFGENGAAAYRLGWRGDVDETDYYMAFSHAYNAGAAGRSLDSVQERVLTDAQRDTAFEAGRSDADAEARRAGFTTVYGADSGLVWDEHTRAMDQKAAGQVNEVARRLGVKVLFADRVAGAAANAQIENGVITIAKDAQNPVRAVFGHEITHRIQELAPEEYRAFREAAMADTEFLDQQVEGTRALYAKGGQELTSLAAMDELAADYAGRLMEDGALLERFIQANQGRRTLLEKLRDVFRSLADRLTGQYKSQARQAGRRLEQALKAAERQAEALQGQKNTAQEGGVRYSLNPEFSSRLDEWDGKSDRTFDVGTTSEALKGIGVMDRKIIWHSRKVSTILRTHEGMTMDIIKQVPSVLENPIIVLKSQNSDSRIAVFGEVTDSNGAPVTAILELQPTNKGGQLLDMNIIASAYGKDTNPAGFVQKSDLLYLDPDKNRTKSWLQGLGLQLPSDTTALGSIGTISYQDGKVKIEGVPYSQYMQSGGKGNTKFSMKTDSMGQALTEAQEEFFKDSADPDIRRSLKGSDQLAREIDRLMKQVQDGARSESEVRQEIRALADEVYQGMVKQYGAIAPGEKPARTVRVPQKTADDRKVSQTVRTVLEAGATPDAAVQNIEELTATGVFSYETYTDKTALADAENTIRDKGYATALAEWSESVGKGEVSKANTATGWCLYNAAANAGDIRSAMTVLTKMVGHQRNAAQAVQATRILKSMSPEGQLYAVQRSVQNLQEELNERYGGKGRPELKVDPELAQRLLQAGDQKARDNVLKDIYRDIGRQMPSRFVDKWNAWRYLAMLGNPRTHVRNIVGNAGFAPVVAVKDLTATAIEAAVGRVSGGTLNRTKGAVGLSRADRALVSAAWGDYVNAQDAALGGGKYSDFSNANQYIEQGRRIFRGKALETYRKANSKALDAEDVWFSRPHYAWAMAQYCKANHITAEQVASGKGMDSARAYAVQEAQKATYRDTNVLSQTISDLGRYRGKNPVKKGVSTIMEGVLPFRKTPANILARGLEYSPAGLLKGMTWDLYQVKQGNLSGADAIDHISAGLTGTGLLALGVYCAAQSLVRGAGGDDKDKKSFEELLGHQTYALELPDGTSVTLDWLAPEVLPFFVGVNLWEQTQGKKEPVTLSALLKAAGNVTEPLLEMSCLQSLNDVFDAVGYASSGDLNGLTAALVTSATSYLTQGVPTILGQFERTGQDVRMTTYTEKNAFLTQDAQYAIGRISGRLPGLDYNQIPYIDAWGRTESTGGAGKRAADNFLNPAYTDEVGSSPMEDELMRLYKATGKAGLFPDRAGKYFTVDGVRKDLTAEEYVTYATEKGRLSYTLLTELTASKPYERMTDEQKVKAISEAYDLADKTAKASVAPDYTLDSWMKKAEEAEKRYRIPRETYVSLYSRTSGINSLRYKDKDEDKNGTPDAIPNSRSLLVMMEVYKTPGLNDKQRRAMFEYLGVGKDFWHWNKTLVQERLREMQKMAE</sequence>
<comment type="caution">
    <text evidence="5">The sequence shown here is derived from an EMBL/GenBank/DDBJ whole genome shotgun (WGS) entry which is preliminary data.</text>
</comment>